<name>A0ABV8D2K0_9STRE</name>
<organism evidence="2 3">
    <name type="scientific">Streptococcus dentapri</name>
    <dbReference type="NCBI Taxonomy" id="573564"/>
    <lineage>
        <taxon>Bacteria</taxon>
        <taxon>Bacillati</taxon>
        <taxon>Bacillota</taxon>
        <taxon>Bacilli</taxon>
        <taxon>Lactobacillales</taxon>
        <taxon>Streptococcaceae</taxon>
        <taxon>Streptococcus</taxon>
    </lineage>
</organism>
<evidence type="ECO:0000313" key="2">
    <source>
        <dbReference type="EMBL" id="MFC3932547.1"/>
    </source>
</evidence>
<keyword evidence="1" id="KW-0175">Coiled coil</keyword>
<evidence type="ECO:0000313" key="3">
    <source>
        <dbReference type="Proteomes" id="UP001595901"/>
    </source>
</evidence>
<dbReference type="EMBL" id="JBHSAC010000059">
    <property type="protein sequence ID" value="MFC3932547.1"/>
    <property type="molecule type" value="Genomic_DNA"/>
</dbReference>
<gene>
    <name evidence="2" type="ORF">ACFOSE_07215</name>
</gene>
<feature type="coiled-coil region" evidence="1">
    <location>
        <begin position="4"/>
        <end position="42"/>
    </location>
</feature>
<accession>A0ABV8D2K0</accession>
<dbReference type="Proteomes" id="UP001595901">
    <property type="component" value="Unassembled WGS sequence"/>
</dbReference>
<comment type="caution">
    <text evidence="2">The sequence shown here is derived from an EMBL/GenBank/DDBJ whole genome shotgun (WGS) entry which is preliminary data.</text>
</comment>
<evidence type="ECO:0000256" key="1">
    <source>
        <dbReference type="SAM" id="Coils"/>
    </source>
</evidence>
<dbReference type="RefSeq" id="WP_380432035.1">
    <property type="nucleotide sequence ID" value="NZ_JBHSAC010000059.1"/>
</dbReference>
<proteinExistence type="predicted"/>
<sequence length="102" mass="12563">MEKWDRINAKVRKLEEELETIEEQYRKDKKAIEEDFALYEDRQRQLYLLLETKHEEALYDFRRAEIEDYQELNNLFEACLLISQNTFSKAFQECDDRMDTLE</sequence>
<protein>
    <submittedName>
        <fullName evidence="2">Uncharacterized protein</fullName>
    </submittedName>
</protein>
<keyword evidence="3" id="KW-1185">Reference proteome</keyword>
<reference evidence="3" key="1">
    <citation type="journal article" date="2019" name="Int. J. Syst. Evol. Microbiol.">
        <title>The Global Catalogue of Microorganisms (GCM) 10K type strain sequencing project: providing services to taxonomists for standard genome sequencing and annotation.</title>
        <authorList>
            <consortium name="The Broad Institute Genomics Platform"/>
            <consortium name="The Broad Institute Genome Sequencing Center for Infectious Disease"/>
            <person name="Wu L."/>
            <person name="Ma J."/>
        </authorList>
    </citation>
    <scope>NUCLEOTIDE SEQUENCE [LARGE SCALE GENOMIC DNA]</scope>
    <source>
        <strain evidence="3">CCUG 58728</strain>
    </source>
</reference>